<dbReference type="RefSeq" id="WP_077839147.1">
    <property type="nucleotide sequence ID" value="NZ_JABTAE010000001.1"/>
</dbReference>
<feature type="domain" description="Radical SAM core" evidence="5">
    <location>
        <begin position="52"/>
        <end position="155"/>
    </location>
</feature>
<sequence length="520" mass="60275">MIYISYGSTENKNTDLQLLRRRDNNSEIFLEKILNTYIENDMISPLNTVEIETVNRCNNDCSFCPVNRNIDKRKMTIMDEDLFYSIIKQLEEIDYSGVISLFSNNEPLIDKRIIKFIKYAKEKLPNAQHWIYTNGLLLDEDTFEQLIENLDYMVIDNYNDDMVLLPNIKEIYDKFKERETKCNVMILVRKKNQVLDTRGGNAPNRSNDIIFNSKCVLPFIQMVIRPDGKVSKCCQDAVAATTVGDLAKESIMEVWSGKIFRQYRQTLFDQGRNGIKGCNTCDAFGLWNYIPSEWIGKALRIFVDIIAEKRKNRKIYLYEFCKETKHTAQILLDNGIKVDGIIGKCDENVFKGIPIMDMNDVIVEEGFVVFPFDTFEVINKLEENNLVVGKDFIIYRPLTLQHAPFDIVDNDENKNVYGNLKNFYGKLLNKKIIIFGTGMASVNVIEKLSLNAEYFLDNNSNKWGEKYYNTNIFNPKKVLEEHEGKIIIVVASQHYESIKNQLVEMGVSEDKILDGLKYIE</sequence>
<dbReference type="PANTHER" id="PTHR11228:SF7">
    <property type="entry name" value="PQQA PEPTIDE CYCLASE"/>
    <property type="match status" value="1"/>
</dbReference>
<dbReference type="InterPro" id="IPR007197">
    <property type="entry name" value="rSAM"/>
</dbReference>
<evidence type="ECO:0000256" key="1">
    <source>
        <dbReference type="ARBA" id="ARBA00022691"/>
    </source>
</evidence>
<evidence type="ECO:0000256" key="3">
    <source>
        <dbReference type="ARBA" id="ARBA00023004"/>
    </source>
</evidence>
<dbReference type="InterPro" id="IPR050377">
    <property type="entry name" value="Radical_SAM_PqqE_MftC-like"/>
</dbReference>
<keyword evidence="7" id="KW-0560">Oxidoreductase</keyword>
<dbReference type="InterPro" id="IPR013785">
    <property type="entry name" value="Aldolase_TIM"/>
</dbReference>
<dbReference type="GO" id="GO:0016491">
    <property type="term" value="F:oxidoreductase activity"/>
    <property type="evidence" value="ECO:0007669"/>
    <property type="project" value="UniProtKB-KW"/>
</dbReference>
<proteinExistence type="predicted"/>
<name>A0A1S8S625_CLOBE</name>
<keyword evidence="1" id="KW-0949">S-adenosyl-L-methionine</keyword>
<evidence type="ECO:0000313" key="8">
    <source>
        <dbReference type="Proteomes" id="UP000190973"/>
    </source>
</evidence>
<dbReference type="CDD" id="cd21109">
    <property type="entry name" value="SPASM"/>
    <property type="match status" value="1"/>
</dbReference>
<evidence type="ECO:0000256" key="2">
    <source>
        <dbReference type="ARBA" id="ARBA00022723"/>
    </source>
</evidence>
<dbReference type="Proteomes" id="UP000190973">
    <property type="component" value="Unassembled WGS sequence"/>
</dbReference>
<dbReference type="EC" id="1.1.99.38" evidence="7"/>
<dbReference type="InterPro" id="IPR058240">
    <property type="entry name" value="rSAM_sf"/>
</dbReference>
<feature type="domain" description="4Fe4S-binding SPASM" evidence="6">
    <location>
        <begin position="215"/>
        <end position="282"/>
    </location>
</feature>
<dbReference type="Gene3D" id="3.20.20.70">
    <property type="entry name" value="Aldolase class I"/>
    <property type="match status" value="1"/>
</dbReference>
<evidence type="ECO:0000313" key="7">
    <source>
        <dbReference type="EMBL" id="OOM60908.1"/>
    </source>
</evidence>
<reference evidence="7 8" key="1">
    <citation type="submission" date="2016-05" db="EMBL/GenBank/DDBJ databases">
        <title>Microbial solvent formation.</title>
        <authorList>
            <person name="Poehlein A."/>
            <person name="Montoya Solano J.D."/>
            <person name="Flitsch S."/>
            <person name="Krabben P."/>
            <person name="Duerre P."/>
            <person name="Daniel R."/>
        </authorList>
    </citation>
    <scope>NUCLEOTIDE SEQUENCE [LARGE SCALE GENOMIC DNA]</scope>
    <source>
        <strain evidence="7 8">DSM 53</strain>
    </source>
</reference>
<gene>
    <name evidence="7" type="primary">btrN</name>
    <name evidence="7" type="ORF">CLBCK_26250</name>
</gene>
<evidence type="ECO:0000259" key="5">
    <source>
        <dbReference type="Pfam" id="PF04055"/>
    </source>
</evidence>
<evidence type="ECO:0000256" key="4">
    <source>
        <dbReference type="ARBA" id="ARBA00023014"/>
    </source>
</evidence>
<dbReference type="SFLD" id="SFLDS00029">
    <property type="entry name" value="Radical_SAM"/>
    <property type="match status" value="1"/>
</dbReference>
<dbReference type="GO" id="GO:0046872">
    <property type="term" value="F:metal ion binding"/>
    <property type="evidence" value="ECO:0007669"/>
    <property type="project" value="UniProtKB-KW"/>
</dbReference>
<protein>
    <submittedName>
        <fullName evidence="7">S-adenosyl-L-methionine-dependent 2-deoxy-scyllo-inosamine dehydrogenase</fullName>
        <ecNumber evidence="7">1.1.99.38</ecNumber>
    </submittedName>
</protein>
<accession>A0A1S8S625</accession>
<keyword evidence="2" id="KW-0479">Metal-binding</keyword>
<dbReference type="Pfam" id="PF04055">
    <property type="entry name" value="Radical_SAM"/>
    <property type="match status" value="1"/>
</dbReference>
<dbReference type="InterPro" id="IPR023885">
    <property type="entry name" value="4Fe4S-binding_SPASM_dom"/>
</dbReference>
<organism evidence="7 8">
    <name type="scientific">Clostridium beijerinckii</name>
    <name type="common">Clostridium MP</name>
    <dbReference type="NCBI Taxonomy" id="1520"/>
    <lineage>
        <taxon>Bacteria</taxon>
        <taxon>Bacillati</taxon>
        <taxon>Bacillota</taxon>
        <taxon>Clostridia</taxon>
        <taxon>Eubacteriales</taxon>
        <taxon>Clostridiaceae</taxon>
        <taxon>Clostridium</taxon>
    </lineage>
</organism>
<evidence type="ECO:0000259" key="6">
    <source>
        <dbReference type="Pfam" id="PF13186"/>
    </source>
</evidence>
<dbReference type="Pfam" id="PF13186">
    <property type="entry name" value="SPASM"/>
    <property type="match status" value="1"/>
</dbReference>
<dbReference type="PANTHER" id="PTHR11228">
    <property type="entry name" value="RADICAL SAM DOMAIN PROTEIN"/>
    <property type="match status" value="1"/>
</dbReference>
<dbReference type="Gene3D" id="3.40.50.720">
    <property type="entry name" value="NAD(P)-binding Rossmann-like Domain"/>
    <property type="match status" value="1"/>
</dbReference>
<keyword evidence="3" id="KW-0408">Iron</keyword>
<keyword evidence="4" id="KW-0411">Iron-sulfur</keyword>
<comment type="caution">
    <text evidence="7">The sequence shown here is derived from an EMBL/GenBank/DDBJ whole genome shotgun (WGS) entry which is preliminary data.</text>
</comment>
<dbReference type="GO" id="GO:0051536">
    <property type="term" value="F:iron-sulfur cluster binding"/>
    <property type="evidence" value="ECO:0007669"/>
    <property type="project" value="UniProtKB-KW"/>
</dbReference>
<dbReference type="CDD" id="cd01335">
    <property type="entry name" value="Radical_SAM"/>
    <property type="match status" value="1"/>
</dbReference>
<dbReference type="AlphaFoldDB" id="A0A1S8S625"/>
<dbReference type="SUPFAM" id="SSF102114">
    <property type="entry name" value="Radical SAM enzymes"/>
    <property type="match status" value="1"/>
</dbReference>
<dbReference type="EMBL" id="LZZI01000044">
    <property type="protein sequence ID" value="OOM60908.1"/>
    <property type="molecule type" value="Genomic_DNA"/>
</dbReference>